<gene>
    <name evidence="4" type="ORF">ASEP1449_LOCUS10559</name>
</gene>
<proteinExistence type="predicted"/>
<dbReference type="PANTHER" id="PTHR11839">
    <property type="entry name" value="UDP/ADP-SUGAR PYROPHOSPHATASE"/>
    <property type="match status" value="1"/>
</dbReference>
<organism evidence="4">
    <name type="scientific">Attheya septentrionalis</name>
    <dbReference type="NCBI Taxonomy" id="420275"/>
    <lineage>
        <taxon>Eukaryota</taxon>
        <taxon>Sar</taxon>
        <taxon>Stramenopiles</taxon>
        <taxon>Ochrophyta</taxon>
        <taxon>Bacillariophyta</taxon>
        <taxon>Coscinodiscophyceae</taxon>
        <taxon>Chaetocerotophycidae</taxon>
        <taxon>Chaetocerotales</taxon>
        <taxon>Attheyaceae</taxon>
        <taxon>Attheya</taxon>
    </lineage>
</organism>
<dbReference type="PROSITE" id="PS51462">
    <property type="entry name" value="NUDIX"/>
    <property type="match status" value="1"/>
</dbReference>
<dbReference type="GO" id="GO:0019693">
    <property type="term" value="P:ribose phosphate metabolic process"/>
    <property type="evidence" value="ECO:0007669"/>
    <property type="project" value="TreeGrafter"/>
</dbReference>
<evidence type="ECO:0000256" key="1">
    <source>
        <dbReference type="ARBA" id="ARBA00022801"/>
    </source>
</evidence>
<reference evidence="4" key="1">
    <citation type="submission" date="2021-01" db="EMBL/GenBank/DDBJ databases">
        <authorList>
            <person name="Corre E."/>
            <person name="Pelletier E."/>
            <person name="Niang G."/>
            <person name="Scheremetjew M."/>
            <person name="Finn R."/>
            <person name="Kale V."/>
            <person name="Holt S."/>
            <person name="Cochrane G."/>
            <person name="Meng A."/>
            <person name="Brown T."/>
            <person name="Cohen L."/>
        </authorList>
    </citation>
    <scope>NUCLEOTIDE SEQUENCE</scope>
    <source>
        <strain evidence="4">CCMP2084</strain>
    </source>
</reference>
<feature type="domain" description="Nudix hydrolase" evidence="3">
    <location>
        <begin position="85"/>
        <end position="230"/>
    </location>
</feature>
<keyword evidence="1" id="KW-0378">Hydrolase</keyword>
<feature type="chain" id="PRO_5030793581" description="Nudix hydrolase domain-containing protein" evidence="2">
    <location>
        <begin position="21"/>
        <end position="241"/>
    </location>
</feature>
<sequence length="241" mass="26200">MPPADTLILWAFLIVIVTHGSTVVSMSNTPSNPTSSKNSVVPRIDSVTQIASTKWLALQTIDYTDETGTSRKWDVATRTTKSSSDKADAVVIVPLLRKSGSANLETLLVTQYRPPLGRSTIEFPAGLIDKDESPENAALRELREETGYIGEKCKIIPQVSREVCMSPGLTDESVHCVLVEVDLDNPYNVGTPTPDLDDGEYVTVTRVNLKEGLKKVLDDGEGMPIMGLYLFAMGLDIGMSL</sequence>
<dbReference type="EMBL" id="HBHQ01015809">
    <property type="protein sequence ID" value="CAD9818727.1"/>
    <property type="molecule type" value="Transcribed_RNA"/>
</dbReference>
<dbReference type="InterPro" id="IPR015797">
    <property type="entry name" value="NUDIX_hydrolase-like_dom_sf"/>
</dbReference>
<accession>A0A7S2UFX6</accession>
<dbReference type="PANTHER" id="PTHR11839:SF1">
    <property type="entry name" value="ADP-SUGAR PYROPHOSPHATASE"/>
    <property type="match status" value="1"/>
</dbReference>
<dbReference type="AlphaFoldDB" id="A0A7S2UFX6"/>
<dbReference type="PROSITE" id="PS00893">
    <property type="entry name" value="NUDIX_BOX"/>
    <property type="match status" value="1"/>
</dbReference>
<protein>
    <recommendedName>
        <fullName evidence="3">Nudix hydrolase domain-containing protein</fullName>
    </recommendedName>
</protein>
<dbReference type="GO" id="GO:0016787">
    <property type="term" value="F:hydrolase activity"/>
    <property type="evidence" value="ECO:0007669"/>
    <property type="project" value="UniProtKB-KW"/>
</dbReference>
<feature type="signal peptide" evidence="2">
    <location>
        <begin position="1"/>
        <end position="20"/>
    </location>
</feature>
<dbReference type="Gene3D" id="3.90.79.10">
    <property type="entry name" value="Nucleoside Triphosphate Pyrophosphohydrolase"/>
    <property type="match status" value="1"/>
</dbReference>
<dbReference type="GO" id="GO:0006753">
    <property type="term" value="P:nucleoside phosphate metabolic process"/>
    <property type="evidence" value="ECO:0007669"/>
    <property type="project" value="TreeGrafter"/>
</dbReference>
<dbReference type="SUPFAM" id="SSF55811">
    <property type="entry name" value="Nudix"/>
    <property type="match status" value="1"/>
</dbReference>
<dbReference type="CDD" id="cd18888">
    <property type="entry name" value="NUDIX_ADPRase_Nudt5"/>
    <property type="match status" value="1"/>
</dbReference>
<evidence type="ECO:0000313" key="4">
    <source>
        <dbReference type="EMBL" id="CAD9818727.1"/>
    </source>
</evidence>
<evidence type="ECO:0000259" key="3">
    <source>
        <dbReference type="PROSITE" id="PS51462"/>
    </source>
</evidence>
<dbReference type="Pfam" id="PF00293">
    <property type="entry name" value="NUDIX"/>
    <property type="match status" value="1"/>
</dbReference>
<name>A0A7S2UFX6_9STRA</name>
<keyword evidence="2" id="KW-0732">Signal</keyword>
<evidence type="ECO:0000256" key="2">
    <source>
        <dbReference type="SAM" id="SignalP"/>
    </source>
</evidence>
<dbReference type="InterPro" id="IPR000086">
    <property type="entry name" value="NUDIX_hydrolase_dom"/>
</dbReference>
<dbReference type="InterPro" id="IPR020084">
    <property type="entry name" value="NUDIX_hydrolase_CS"/>
</dbReference>